<dbReference type="InterPro" id="IPR035986">
    <property type="entry name" value="PKD_dom_sf"/>
</dbReference>
<dbReference type="PROSITE" id="PS50093">
    <property type="entry name" value="PKD"/>
    <property type="match status" value="4"/>
</dbReference>
<proteinExistence type="predicted"/>
<keyword evidence="3" id="KW-0677">Repeat</keyword>
<dbReference type="Gene3D" id="2.60.40.10">
    <property type="entry name" value="Immunoglobulins"/>
    <property type="match status" value="4"/>
</dbReference>
<evidence type="ECO:0000259" key="6">
    <source>
        <dbReference type="PROSITE" id="PS50093"/>
    </source>
</evidence>
<keyword evidence="5" id="KW-0472">Membrane</keyword>
<dbReference type="Gene3D" id="2.60.120.430">
    <property type="entry name" value="Galactose-binding lectin"/>
    <property type="match status" value="1"/>
</dbReference>
<reference evidence="7 8" key="1">
    <citation type="submission" date="2020-02" db="EMBL/GenBank/DDBJ databases">
        <title>Full genome sequence of Nocardioides sp. R-3366.</title>
        <authorList>
            <person name="Im W.-T."/>
        </authorList>
    </citation>
    <scope>NUCLEOTIDE SEQUENCE [LARGE SCALE GENOMIC DNA]</scope>
    <source>
        <strain evidence="7 8">R-3366</strain>
    </source>
</reference>
<dbReference type="Pfam" id="PF18911">
    <property type="entry name" value="PKD_4"/>
    <property type="match status" value="4"/>
</dbReference>
<evidence type="ECO:0000256" key="3">
    <source>
        <dbReference type="ARBA" id="ARBA00022737"/>
    </source>
</evidence>
<dbReference type="GO" id="GO:0005261">
    <property type="term" value="F:monoatomic cation channel activity"/>
    <property type="evidence" value="ECO:0007669"/>
    <property type="project" value="TreeGrafter"/>
</dbReference>
<dbReference type="KEGG" id="nano:G5V58_17905"/>
<evidence type="ECO:0000256" key="2">
    <source>
        <dbReference type="ARBA" id="ARBA00022692"/>
    </source>
</evidence>
<dbReference type="GO" id="GO:0005886">
    <property type="term" value="C:plasma membrane"/>
    <property type="evidence" value="ECO:0007669"/>
    <property type="project" value="TreeGrafter"/>
</dbReference>
<dbReference type="InterPro" id="IPR000601">
    <property type="entry name" value="PKD_dom"/>
</dbReference>
<dbReference type="PANTHER" id="PTHR46730">
    <property type="entry name" value="POLYCYSTIN-1"/>
    <property type="match status" value="1"/>
</dbReference>
<dbReference type="InterPro" id="IPR013783">
    <property type="entry name" value="Ig-like_fold"/>
</dbReference>
<evidence type="ECO:0000256" key="1">
    <source>
        <dbReference type="ARBA" id="ARBA00004141"/>
    </source>
</evidence>
<dbReference type="SUPFAM" id="SSF49299">
    <property type="entry name" value="PKD domain"/>
    <property type="match status" value="4"/>
</dbReference>
<comment type="subcellular location">
    <subcellularLocation>
        <location evidence="1">Membrane</location>
        <topology evidence="1">Multi-pass membrane protein</topology>
    </subcellularLocation>
</comment>
<evidence type="ECO:0000256" key="4">
    <source>
        <dbReference type="ARBA" id="ARBA00022989"/>
    </source>
</evidence>
<gene>
    <name evidence="7" type="ORF">G5V58_17905</name>
</gene>
<dbReference type="PANTHER" id="PTHR46730:SF4">
    <property type="entry name" value="POLYCYSTIC KIDNEY DISEASE PROTEIN 1-LIKE 1"/>
    <property type="match status" value="1"/>
</dbReference>
<feature type="domain" description="PKD" evidence="6">
    <location>
        <begin position="786"/>
        <end position="874"/>
    </location>
</feature>
<dbReference type="SUPFAM" id="SSF63829">
    <property type="entry name" value="Calcium-dependent phosphotriesterase"/>
    <property type="match status" value="1"/>
</dbReference>
<keyword evidence="2" id="KW-0812">Transmembrane</keyword>
<dbReference type="GO" id="GO:0005975">
    <property type="term" value="P:carbohydrate metabolic process"/>
    <property type="evidence" value="ECO:0007669"/>
    <property type="project" value="UniProtKB-ARBA"/>
</dbReference>
<evidence type="ECO:0000256" key="5">
    <source>
        <dbReference type="ARBA" id="ARBA00023136"/>
    </source>
</evidence>
<dbReference type="GO" id="GO:0006816">
    <property type="term" value="P:calcium ion transport"/>
    <property type="evidence" value="ECO:0007669"/>
    <property type="project" value="TreeGrafter"/>
</dbReference>
<dbReference type="CDD" id="cd00146">
    <property type="entry name" value="PKD"/>
    <property type="match status" value="4"/>
</dbReference>
<feature type="domain" description="PKD" evidence="6">
    <location>
        <begin position="870"/>
        <end position="958"/>
    </location>
</feature>
<accession>A0A6G6WGX4</accession>
<name>A0A6G6WGX4_9ACTN</name>
<dbReference type="SMART" id="SM00089">
    <property type="entry name" value="PKD"/>
    <property type="match status" value="4"/>
</dbReference>
<keyword evidence="4" id="KW-1133">Transmembrane helix</keyword>
<dbReference type="InterPro" id="IPR022409">
    <property type="entry name" value="PKD/Chitinase_dom"/>
</dbReference>
<organism evidence="7 8">
    <name type="scientific">Nocardioides anomalus</name>
    <dbReference type="NCBI Taxonomy" id="2712223"/>
    <lineage>
        <taxon>Bacteria</taxon>
        <taxon>Bacillati</taxon>
        <taxon>Actinomycetota</taxon>
        <taxon>Actinomycetes</taxon>
        <taxon>Propionibacteriales</taxon>
        <taxon>Nocardioidaceae</taxon>
        <taxon>Nocardioides</taxon>
    </lineage>
</organism>
<evidence type="ECO:0000313" key="8">
    <source>
        <dbReference type="Proteomes" id="UP000502996"/>
    </source>
</evidence>
<protein>
    <submittedName>
        <fullName evidence="7">PKD domain-containing protein</fullName>
    </submittedName>
</protein>
<sequence>MRDGEVTKIVQVGDKMVAGGLFTQVQDPRNGTAYSRQNLFVFDAATGLVSQTFNPTVDGQVQQLLPGPTPDTVYVAGDFTKINGKGPNHLQLLNVNTGQAVTSFKAPSTSGGIETMELLPGNRLFIGGFFTKIAGANHGQLATLNATTGALDPFMDLTVAQNHNTGTGAKAPIGPRESGLTPSGDRMVVVGNFRTVDGLSRDQIVMIDLSGPTATVSTDWYTTAYTPICSPNAFDSYMRDVEMSPDGSFFVVATTGGPHTGTLCDTAARFETYATGTSLTPTWTNTSGGDTLWGVEVTQAAVYVGGHNRWMNNPSGSDRAAQGAVPRPGLSALDPQSGVPLRWNPGRNPRGEAAYEIYETQTGVWVLSDTEFIGDNLYQRPRIAFFPYSEGYDTAPTTTGALPGNVYVGAPLSASNVLYRVNAGGPAVASVDSGPDWSADNTTTSAWHNTGSATASRSALTSTSLVNVPASTPLGVWSSERYDPSGGTDMQWAFPVAAGSSVQVRLYFASRSTSTRRFNVLVDGVSKLALYDPNVDPGVNKGTVKSFDLTSDGTVNIDFTRSIGDPEINAVEIVNTAVSGATDVANVVRFDATTVTGQALASTPGFDWANVRNAVMIGRTLFYGQSDGMLYRRSFDGTAFGPASAVNPYLDPLWSSVLTGSGPVGQTYAGVLPTWYTQLSSITGMFYSGGRIYYTRSGQNTLYWRWFAPDSGVVGGVEYTASGGNIAWSSTRGMFLDGSTLYVVNASNGQLLKIPFVAGAPSGASSVADATTDWRGRAVFLASVLPNTAPTAAFSVDCDGTVCDFDASSSGDADGTVQSFEWSFSDGEGAGGVAPRHDFLASGTYTATLTVTDDGGLSSSVTQQVVVTKPNVAPTASFTVGCDYLVCTFDASGSDDEDGTVETYAWDFGDGTTDSGTTAQHAFAGPGSYAVTLTVTDDAQATDTATSTQVVVAAPSASTVSYVGGAASQGNASTLSVTTPTTVSAGDRLLMALTLNVANRVVSDPTGVTGWTPLSTTASGSMQTRLYTKVAAAGDGGRRIGVTLDAATKYTMTVAAYSGVRNQPLAATTLAETVTRSAHTTPGVSAPAGSWIVSYWADKSSATTGFTLPNSSTGRQALCGTGSGHICSVLADSGSAVPTGDHGGETATADSANATATMSSIVLRTVEQNQAPTASFTTACDGAVCDFDASASGDADGSVTAYSWDFGDGQTASGRTVRHDFVSSGTRDVTLTVTDDEGTTGSLVTAVNVVRTNALPTATFTVSCDYLACTFDGSASSDPDGSLVSYRWDFGDGATDTTSGAVVTHTFDTGGAYDVALRVEDNDGGRADSTRSARPAAPVAITHVDSTVNQGNVATPNTTVPASVRSGDRLVLALSLNSATVATGTPSGVTGWTLLDRATSGSMQTVLLTKVATSDDAGRTVRFAMDAAAKYTLTLAAYRGDMLDPQVADQAETVTRVGHTTPTLTAGAGDVALSYWADKSSATTGFTLPAGVTLRQAACGTNSGRVCSVLADSGGPVGAGPYGGLTATSDAASGSATMWTVLLRQDG</sequence>
<keyword evidence="8" id="KW-1185">Reference proteome</keyword>
<evidence type="ECO:0000313" key="7">
    <source>
        <dbReference type="EMBL" id="QIG44403.1"/>
    </source>
</evidence>
<dbReference type="EMBL" id="CP049257">
    <property type="protein sequence ID" value="QIG44403.1"/>
    <property type="molecule type" value="Genomic_DNA"/>
</dbReference>
<feature type="domain" description="PKD" evidence="6">
    <location>
        <begin position="1168"/>
        <end position="1249"/>
    </location>
</feature>
<feature type="domain" description="PKD" evidence="6">
    <location>
        <begin position="1270"/>
        <end position="1332"/>
    </location>
</feature>
<dbReference type="Proteomes" id="UP000502996">
    <property type="component" value="Chromosome"/>
</dbReference>